<dbReference type="PATRIC" id="fig|135735.6.peg.4473"/>
<reference evidence="2" key="2">
    <citation type="submission" date="2015-06" db="EMBL/GenBank/DDBJ databases">
        <title>Genome Sequence of Bacillus endophyticus and Analysis of its Companion Mechanism in the Ketogulonigenium vulgare-Bacillus strain Consortium.</title>
        <authorList>
            <person name="Jia N."/>
            <person name="Du J."/>
            <person name="Ding M.-Z."/>
            <person name="Gao F."/>
            <person name="Yuan Y.-J."/>
        </authorList>
    </citation>
    <scope>NUCLEOTIDE SEQUENCE [LARGE SCALE GENOMIC DNA]</scope>
    <source>
        <strain evidence="2">Hbe603</strain>
    </source>
</reference>
<accession>A0A0H4KJW5</accession>
<dbReference type="PANTHER" id="PTHR43664:SF1">
    <property type="entry name" value="BETA-METHYLMALYL-COA DEHYDRATASE"/>
    <property type="match status" value="1"/>
</dbReference>
<sequence length="156" mass="17980">MLGKRVKLGRFIEELSVGETFLKEEKMEDRELLLYLGLTDDANPLYIQHDYTAQTPVKKPIVPSIMLSGMITSTISKHFPGPGSQILSQSLQFIHPVYHYETIEISLKILELNRDSETIKIDVVANKDNRNVIKGEILVRTPYRPKELDEYVFQNF</sequence>
<dbReference type="InterPro" id="IPR052342">
    <property type="entry name" value="MCH/BMMD"/>
</dbReference>
<proteinExistence type="predicted"/>
<dbReference type="KEGG" id="beo:BEH_21140"/>
<dbReference type="EMBL" id="CP011974">
    <property type="protein sequence ID" value="AKO94382.1"/>
    <property type="molecule type" value="Genomic_DNA"/>
</dbReference>
<dbReference type="PANTHER" id="PTHR43664">
    <property type="entry name" value="MONOAMINE OXIDASE-RELATED"/>
    <property type="match status" value="1"/>
</dbReference>
<dbReference type="Gene3D" id="3.10.129.10">
    <property type="entry name" value="Hotdog Thioesterase"/>
    <property type="match status" value="1"/>
</dbReference>
<dbReference type="InterPro" id="IPR029069">
    <property type="entry name" value="HotDog_dom_sf"/>
</dbReference>
<keyword evidence="2" id="KW-1185">Reference proteome</keyword>
<dbReference type="GeneID" id="93699650"/>
<evidence type="ECO:0000313" key="2">
    <source>
        <dbReference type="Proteomes" id="UP000036202"/>
    </source>
</evidence>
<gene>
    <name evidence="1" type="ORF">BEH_21140</name>
</gene>
<evidence type="ECO:0000313" key="1">
    <source>
        <dbReference type="EMBL" id="AKO94382.1"/>
    </source>
</evidence>
<dbReference type="AlphaFoldDB" id="A0A0H4KJW5"/>
<dbReference type="RefSeq" id="WP_019391220.1">
    <property type="nucleotide sequence ID" value="NZ_ALIM01000014.1"/>
</dbReference>
<name>A0A0H4KJW5_9BACI</name>
<dbReference type="Proteomes" id="UP000036202">
    <property type="component" value="Chromosome"/>
</dbReference>
<reference evidence="1 2" key="1">
    <citation type="journal article" date="2015" name="PLoS ONE">
        <title>Genome Sequence of Bacillus endophyticus and Analysis of Its Companion Mechanism in the Ketogulonigenium vulgare-Bacillus Strain Consortium.</title>
        <authorList>
            <person name="Jia N."/>
            <person name="Du J."/>
            <person name="Ding M.Z."/>
            <person name="Gao F."/>
            <person name="Yuan Y.J."/>
        </authorList>
    </citation>
    <scope>NUCLEOTIDE SEQUENCE [LARGE SCALE GENOMIC DNA]</scope>
    <source>
        <strain evidence="1 2">Hbe603</strain>
    </source>
</reference>
<dbReference type="SUPFAM" id="SSF54637">
    <property type="entry name" value="Thioesterase/thiol ester dehydrase-isomerase"/>
    <property type="match status" value="1"/>
</dbReference>
<protein>
    <submittedName>
        <fullName evidence="1">Enoyl-CoA hydratase</fullName>
    </submittedName>
</protein>
<accession>A0A1X7CRH4</accession>
<dbReference type="InterPro" id="IPR002539">
    <property type="entry name" value="MaoC-like_dom"/>
</dbReference>
<organism evidence="1 2">
    <name type="scientific">Priestia filamentosa</name>
    <dbReference type="NCBI Taxonomy" id="1402861"/>
    <lineage>
        <taxon>Bacteria</taxon>
        <taxon>Bacillati</taxon>
        <taxon>Bacillota</taxon>
        <taxon>Bacilli</taxon>
        <taxon>Bacillales</taxon>
        <taxon>Bacillaceae</taxon>
        <taxon>Priestia</taxon>
    </lineage>
</organism>
<dbReference type="Pfam" id="PF01575">
    <property type="entry name" value="MaoC_dehydratas"/>
    <property type="match status" value="1"/>
</dbReference>